<evidence type="ECO:0000256" key="2">
    <source>
        <dbReference type="ARBA" id="ARBA00022723"/>
    </source>
</evidence>
<dbReference type="VEuPathDB" id="FungiDB:PV08_01650"/>
<dbReference type="GeneID" id="27328733"/>
<keyword evidence="3 8" id="KW-0210">Decarboxylase</keyword>
<dbReference type="OrthoDB" id="2832284at2759"/>
<dbReference type="InterPro" id="IPR032466">
    <property type="entry name" value="Metal_Hydrolase"/>
</dbReference>
<dbReference type="Pfam" id="PF04909">
    <property type="entry name" value="Amidohydro_2"/>
    <property type="match status" value="1"/>
</dbReference>
<dbReference type="Proteomes" id="UP000053328">
    <property type="component" value="Unassembled WGS sequence"/>
</dbReference>
<protein>
    <recommendedName>
        <fullName evidence="7">6-methylsalicylate decarboxylase</fullName>
        <ecNumber evidence="7">4.1.1.52</ecNumber>
    </recommendedName>
</protein>
<gene>
    <name evidence="10" type="ORF">PV08_01650</name>
</gene>
<dbReference type="HOGENOM" id="CLU_039329_2_1_1"/>
<dbReference type="GO" id="GO:0019748">
    <property type="term" value="P:secondary metabolic process"/>
    <property type="evidence" value="ECO:0007669"/>
    <property type="project" value="TreeGrafter"/>
</dbReference>
<dbReference type="EC" id="4.1.1.52" evidence="7"/>
<dbReference type="GO" id="GO:0016787">
    <property type="term" value="F:hydrolase activity"/>
    <property type="evidence" value="ECO:0007669"/>
    <property type="project" value="InterPro"/>
</dbReference>
<dbReference type="GO" id="GO:0046872">
    <property type="term" value="F:metal ion binding"/>
    <property type="evidence" value="ECO:0007669"/>
    <property type="project" value="UniProtKB-KW"/>
</dbReference>
<dbReference type="EMBL" id="KN847492">
    <property type="protein sequence ID" value="KIW21071.1"/>
    <property type="molecule type" value="Genomic_DNA"/>
</dbReference>
<dbReference type="SUPFAM" id="SSF51556">
    <property type="entry name" value="Metallo-dependent hydrolases"/>
    <property type="match status" value="1"/>
</dbReference>
<accession>A0A0D1Z0G1</accession>
<feature type="domain" description="Amidohydrolase-related" evidence="9">
    <location>
        <begin position="14"/>
        <end position="200"/>
    </location>
</feature>
<organism evidence="10 11">
    <name type="scientific">Exophiala spinifera</name>
    <dbReference type="NCBI Taxonomy" id="91928"/>
    <lineage>
        <taxon>Eukaryota</taxon>
        <taxon>Fungi</taxon>
        <taxon>Dikarya</taxon>
        <taxon>Ascomycota</taxon>
        <taxon>Pezizomycotina</taxon>
        <taxon>Eurotiomycetes</taxon>
        <taxon>Chaetothyriomycetidae</taxon>
        <taxon>Chaetothyriales</taxon>
        <taxon>Herpotrichiellaceae</taxon>
        <taxon>Exophiala</taxon>
    </lineage>
</organism>
<reference evidence="10 11" key="1">
    <citation type="submission" date="2015-01" db="EMBL/GenBank/DDBJ databases">
        <title>The Genome Sequence of Exophiala spinifera CBS89968.</title>
        <authorList>
            <consortium name="The Broad Institute Genomics Platform"/>
            <person name="Cuomo C."/>
            <person name="de Hoog S."/>
            <person name="Gorbushina A."/>
            <person name="Stielow B."/>
            <person name="Teixiera M."/>
            <person name="Abouelleil A."/>
            <person name="Chapman S.B."/>
            <person name="Priest M."/>
            <person name="Young S.K."/>
            <person name="Wortman J."/>
            <person name="Nusbaum C."/>
            <person name="Birren B."/>
        </authorList>
    </citation>
    <scope>NUCLEOTIDE SEQUENCE [LARGE SCALE GENOMIC DNA]</scope>
    <source>
        <strain evidence="10 11">CBS 89968</strain>
    </source>
</reference>
<evidence type="ECO:0000313" key="11">
    <source>
        <dbReference type="Proteomes" id="UP000053328"/>
    </source>
</evidence>
<dbReference type="AlphaFoldDB" id="A0A0D1Z0G1"/>
<evidence type="ECO:0000256" key="8">
    <source>
        <dbReference type="RuleBase" id="RU366045"/>
    </source>
</evidence>
<evidence type="ECO:0000256" key="3">
    <source>
        <dbReference type="ARBA" id="ARBA00022793"/>
    </source>
</evidence>
<evidence type="ECO:0000256" key="6">
    <source>
        <dbReference type="ARBA" id="ARBA00036832"/>
    </source>
</evidence>
<keyword evidence="11" id="KW-1185">Reference proteome</keyword>
<dbReference type="PANTHER" id="PTHR21240">
    <property type="entry name" value="2-AMINO-3-CARBOXYLMUCONATE-6-SEMIALDEHYDE DECARBOXYLASE"/>
    <property type="match status" value="1"/>
</dbReference>
<dbReference type="Gene3D" id="3.20.20.140">
    <property type="entry name" value="Metal-dependent hydrolases"/>
    <property type="match status" value="1"/>
</dbReference>
<evidence type="ECO:0000256" key="4">
    <source>
        <dbReference type="ARBA" id="ARBA00022833"/>
    </source>
</evidence>
<dbReference type="PANTHER" id="PTHR21240:SF29">
    <property type="entry name" value="AMIDOHYDROLASE-RELATED DOMAIN-CONTAINING PROTEIN"/>
    <property type="match status" value="1"/>
</dbReference>
<name>A0A0D1Z0G1_9EURO</name>
<dbReference type="InterPro" id="IPR006680">
    <property type="entry name" value="Amidohydro-rel"/>
</dbReference>
<dbReference type="GO" id="GO:0047596">
    <property type="term" value="F:6-methylsalicylate decarboxylase activity"/>
    <property type="evidence" value="ECO:0007669"/>
    <property type="project" value="UniProtKB-EC"/>
</dbReference>
<proteinExistence type="inferred from homology"/>
<evidence type="ECO:0000256" key="1">
    <source>
        <dbReference type="ARBA" id="ARBA00005871"/>
    </source>
</evidence>
<comment type="catalytic activity">
    <reaction evidence="6">
        <text>6-methylsalicylate + H(+) = 3-methylphenol + CO2</text>
        <dbReference type="Rhea" id="RHEA:23112"/>
        <dbReference type="ChEBI" id="CHEBI:15378"/>
        <dbReference type="ChEBI" id="CHEBI:16526"/>
        <dbReference type="ChEBI" id="CHEBI:17231"/>
        <dbReference type="ChEBI" id="CHEBI:36658"/>
        <dbReference type="EC" id="4.1.1.52"/>
    </reaction>
    <physiologicalReaction direction="left-to-right" evidence="6">
        <dbReference type="Rhea" id="RHEA:23113"/>
    </physiologicalReaction>
</comment>
<evidence type="ECO:0000256" key="7">
    <source>
        <dbReference type="ARBA" id="ARBA00038889"/>
    </source>
</evidence>
<dbReference type="STRING" id="91928.A0A0D1Z0G1"/>
<keyword evidence="4" id="KW-0862">Zinc</keyword>
<evidence type="ECO:0000313" key="10">
    <source>
        <dbReference type="EMBL" id="KIW21071.1"/>
    </source>
</evidence>
<keyword evidence="2" id="KW-0479">Metal-binding</keyword>
<sequence length="235" mass="25679">MGFLAHITNLCEIDLTLKELDYAFDVLGAAGVALGTSYHKSGTVYYLGDALFTPIWDALSTRKAVVLVHPVPSPGMGTINENLPQPAYDFPHETGRAAIDLISNSSNMMRDHAMDCKIILSHAGGDLPFLIDRVAGLMCHGPQVLRLGKSSDDILAEARRFYYDAALSSSPMQMSALLSLLGHDYQDHILLGTDYPPAGMEAIEYFSRQLCDSQVVDVTRVRHNALALLPQFGKK</sequence>
<evidence type="ECO:0000256" key="5">
    <source>
        <dbReference type="ARBA" id="ARBA00023239"/>
    </source>
</evidence>
<dbReference type="RefSeq" id="XP_016241287.1">
    <property type="nucleotide sequence ID" value="XM_016376011.1"/>
</dbReference>
<evidence type="ECO:0000259" key="9">
    <source>
        <dbReference type="Pfam" id="PF04909"/>
    </source>
</evidence>
<dbReference type="InterPro" id="IPR032465">
    <property type="entry name" value="ACMSD"/>
</dbReference>
<keyword evidence="5 8" id="KW-0456">Lyase</keyword>
<comment type="similarity">
    <text evidence="1">Belongs to the metallo-dependent hydrolases superfamily. ACMSD family.</text>
</comment>
<dbReference type="GO" id="GO:0005829">
    <property type="term" value="C:cytosol"/>
    <property type="evidence" value="ECO:0007669"/>
    <property type="project" value="TreeGrafter"/>
</dbReference>